<dbReference type="PROSITE" id="PS51257">
    <property type="entry name" value="PROKAR_LIPOPROTEIN"/>
    <property type="match status" value="1"/>
</dbReference>
<name>A0A4R6WA00_9SPHI</name>
<evidence type="ECO:0000313" key="3">
    <source>
        <dbReference type="Proteomes" id="UP000295292"/>
    </source>
</evidence>
<keyword evidence="1" id="KW-0732">Signal</keyword>
<dbReference type="AlphaFoldDB" id="A0A4R6WA00"/>
<gene>
    <name evidence="2" type="ORF">CLV99_3701</name>
</gene>
<feature type="chain" id="PRO_5020744384" evidence="1">
    <location>
        <begin position="28"/>
        <end position="137"/>
    </location>
</feature>
<dbReference type="RefSeq" id="WP_133585876.1">
    <property type="nucleotide sequence ID" value="NZ_SNYV01000016.1"/>
</dbReference>
<dbReference type="Proteomes" id="UP000295292">
    <property type="component" value="Unassembled WGS sequence"/>
</dbReference>
<reference evidence="2 3" key="1">
    <citation type="submission" date="2019-03" db="EMBL/GenBank/DDBJ databases">
        <title>Genomic Encyclopedia of Archaeal and Bacterial Type Strains, Phase II (KMG-II): from individual species to whole genera.</title>
        <authorList>
            <person name="Goeker M."/>
        </authorList>
    </citation>
    <scope>NUCLEOTIDE SEQUENCE [LARGE SCALE GENOMIC DNA]</scope>
    <source>
        <strain evidence="2 3">DSM 28353</strain>
    </source>
</reference>
<accession>A0A4R6WA00</accession>
<keyword evidence="3" id="KW-1185">Reference proteome</keyword>
<dbReference type="OrthoDB" id="710555at2"/>
<proteinExistence type="predicted"/>
<sequence length="137" mass="15055">MKKTNFKIRFCKTLVLMIALITFVGCSKDDDNPNQGTGSIDVAVGTYKGAYRIDGVNYFNAVLIVTKVDDNRLKFEAKAGEPYSHAASRTIRAKADVPGLVNGDDAQGLFGYKIAEKKLNLVVNTLEIPYSFEGEKQ</sequence>
<dbReference type="EMBL" id="SNYV01000016">
    <property type="protein sequence ID" value="TDQ76004.1"/>
    <property type="molecule type" value="Genomic_DNA"/>
</dbReference>
<evidence type="ECO:0000256" key="1">
    <source>
        <dbReference type="SAM" id="SignalP"/>
    </source>
</evidence>
<comment type="caution">
    <text evidence="2">The sequence shown here is derived from an EMBL/GenBank/DDBJ whole genome shotgun (WGS) entry which is preliminary data.</text>
</comment>
<protein>
    <submittedName>
        <fullName evidence="2">Uncharacterized protein</fullName>
    </submittedName>
</protein>
<evidence type="ECO:0000313" key="2">
    <source>
        <dbReference type="EMBL" id="TDQ76004.1"/>
    </source>
</evidence>
<organism evidence="2 3">
    <name type="scientific">Sphingobacterium yanglingense</name>
    <dbReference type="NCBI Taxonomy" id="1437280"/>
    <lineage>
        <taxon>Bacteria</taxon>
        <taxon>Pseudomonadati</taxon>
        <taxon>Bacteroidota</taxon>
        <taxon>Sphingobacteriia</taxon>
        <taxon>Sphingobacteriales</taxon>
        <taxon>Sphingobacteriaceae</taxon>
        <taxon>Sphingobacterium</taxon>
    </lineage>
</organism>
<feature type="signal peptide" evidence="1">
    <location>
        <begin position="1"/>
        <end position="27"/>
    </location>
</feature>